<dbReference type="GO" id="GO:0043093">
    <property type="term" value="P:FtsZ-dependent cytokinesis"/>
    <property type="evidence" value="ECO:0007669"/>
    <property type="project" value="TreeGrafter"/>
</dbReference>
<evidence type="ECO:0000256" key="3">
    <source>
        <dbReference type="ARBA" id="ARBA00022490"/>
    </source>
</evidence>
<evidence type="ECO:0000313" key="11">
    <source>
        <dbReference type="EMBL" id="SCW85528.1"/>
    </source>
</evidence>
<dbReference type="GO" id="GO:0000917">
    <property type="term" value="P:division septum assembly"/>
    <property type="evidence" value="ECO:0007669"/>
    <property type="project" value="UniProtKB-KW"/>
</dbReference>
<dbReference type="SUPFAM" id="SSF102829">
    <property type="entry name" value="Cell division protein ZapA-like"/>
    <property type="match status" value="1"/>
</dbReference>
<dbReference type="GO" id="GO:0000921">
    <property type="term" value="P:septin ring assembly"/>
    <property type="evidence" value="ECO:0007669"/>
    <property type="project" value="TreeGrafter"/>
</dbReference>
<dbReference type="Proteomes" id="UP000198889">
    <property type="component" value="Unassembled WGS sequence"/>
</dbReference>
<comment type="subunit">
    <text evidence="8">Homodimer. Interacts with FtsZ.</text>
</comment>
<dbReference type="Pfam" id="PF05164">
    <property type="entry name" value="ZapA"/>
    <property type="match status" value="1"/>
</dbReference>
<dbReference type="STRING" id="177413.SAMN05660859_3214"/>
<protein>
    <recommendedName>
        <fullName evidence="2">Cell division protein ZapA</fullName>
    </recommendedName>
    <alternativeName>
        <fullName evidence="9">Z ring-associated protein ZapA</fullName>
    </alternativeName>
</protein>
<keyword evidence="3" id="KW-0963">Cytoplasm</keyword>
<dbReference type="InterPro" id="IPR036192">
    <property type="entry name" value="Cell_div_ZapA-like_sf"/>
</dbReference>
<evidence type="ECO:0000313" key="12">
    <source>
        <dbReference type="Proteomes" id="UP000198889"/>
    </source>
</evidence>
<accession>A0A1G4TW20</accession>
<dbReference type="PANTHER" id="PTHR34981:SF1">
    <property type="entry name" value="CELL DIVISION PROTEIN ZAPA"/>
    <property type="match status" value="1"/>
</dbReference>
<dbReference type="Gene3D" id="3.30.160.880">
    <property type="entry name" value="Cell division protein ZapA protomer, N-terminal domain"/>
    <property type="match status" value="1"/>
</dbReference>
<keyword evidence="10" id="KW-0175">Coiled coil</keyword>
<evidence type="ECO:0000256" key="2">
    <source>
        <dbReference type="ARBA" id="ARBA00015195"/>
    </source>
</evidence>
<evidence type="ECO:0000256" key="6">
    <source>
        <dbReference type="ARBA" id="ARBA00023306"/>
    </source>
</evidence>
<evidence type="ECO:0000256" key="5">
    <source>
        <dbReference type="ARBA" id="ARBA00023210"/>
    </source>
</evidence>
<feature type="coiled-coil region" evidence="10">
    <location>
        <begin position="56"/>
        <end position="115"/>
    </location>
</feature>
<dbReference type="GO" id="GO:0032153">
    <property type="term" value="C:cell division site"/>
    <property type="evidence" value="ECO:0007669"/>
    <property type="project" value="TreeGrafter"/>
</dbReference>
<dbReference type="InterPro" id="IPR007838">
    <property type="entry name" value="Cell_div_ZapA-like"/>
</dbReference>
<dbReference type="RefSeq" id="WP_091441605.1">
    <property type="nucleotide sequence ID" value="NZ_FMTP01000005.1"/>
</dbReference>
<keyword evidence="12" id="KW-1185">Reference proteome</keyword>
<dbReference type="InterPro" id="IPR042233">
    <property type="entry name" value="Cell_div_ZapA_N"/>
</dbReference>
<dbReference type="PANTHER" id="PTHR34981">
    <property type="entry name" value="CELL DIVISION PROTEIN ZAPA"/>
    <property type="match status" value="1"/>
</dbReference>
<evidence type="ECO:0000256" key="8">
    <source>
        <dbReference type="ARBA" id="ARBA00026068"/>
    </source>
</evidence>
<reference evidence="12" key="1">
    <citation type="submission" date="2016-10" db="EMBL/GenBank/DDBJ databases">
        <authorList>
            <person name="Varghese N."/>
            <person name="Submissions S."/>
        </authorList>
    </citation>
    <scope>NUCLEOTIDE SEQUENCE [LARGE SCALE GENOMIC DNA]</scope>
    <source>
        <strain evidence="12">CGMCC 1.1761</strain>
    </source>
</reference>
<evidence type="ECO:0000256" key="1">
    <source>
        <dbReference type="ARBA" id="ARBA00004496"/>
    </source>
</evidence>
<dbReference type="AlphaFoldDB" id="A0A1G4TW20"/>
<comment type="subcellular location">
    <subcellularLocation>
        <location evidence="1">Cytoplasm</location>
    </subcellularLocation>
</comment>
<sequence length="127" mass="13519">MAYVTISIGGRAYRMACDDGQEDHLSGLGEEVDARIDQLRVAFGEIGDQRLSIMAAITIADELSEARRRLAALEQEAAAERAARSAATQRLGETEARLARSVASAAERLERLTRELGTSPSGGVGMG</sequence>
<gene>
    <name evidence="11" type="ORF">SAMN05660859_3214</name>
</gene>
<evidence type="ECO:0000256" key="7">
    <source>
        <dbReference type="ARBA" id="ARBA00024910"/>
    </source>
</evidence>
<dbReference type="EMBL" id="FMTP01000005">
    <property type="protein sequence ID" value="SCW85528.1"/>
    <property type="molecule type" value="Genomic_DNA"/>
</dbReference>
<keyword evidence="5" id="KW-0717">Septation</keyword>
<evidence type="ECO:0000256" key="10">
    <source>
        <dbReference type="SAM" id="Coils"/>
    </source>
</evidence>
<proteinExistence type="predicted"/>
<dbReference type="GO" id="GO:0030428">
    <property type="term" value="C:cell septum"/>
    <property type="evidence" value="ECO:0007669"/>
    <property type="project" value="TreeGrafter"/>
</dbReference>
<comment type="function">
    <text evidence="7">Activator of cell division through the inhibition of FtsZ GTPase activity, therefore promoting FtsZ assembly into bundles of protofilaments necessary for the formation of the division Z ring. It is recruited early at mid-cell but it is not essential for cell division.</text>
</comment>
<evidence type="ECO:0000256" key="9">
    <source>
        <dbReference type="ARBA" id="ARBA00033158"/>
    </source>
</evidence>
<keyword evidence="6" id="KW-0131">Cell cycle</keyword>
<keyword evidence="4 11" id="KW-0132">Cell division</keyword>
<organism evidence="11 12">
    <name type="scientific">Ancylobacter rudongensis</name>
    <dbReference type="NCBI Taxonomy" id="177413"/>
    <lineage>
        <taxon>Bacteria</taxon>
        <taxon>Pseudomonadati</taxon>
        <taxon>Pseudomonadota</taxon>
        <taxon>Alphaproteobacteria</taxon>
        <taxon>Hyphomicrobiales</taxon>
        <taxon>Xanthobacteraceae</taxon>
        <taxon>Ancylobacter</taxon>
    </lineage>
</organism>
<name>A0A1G4TW20_9HYPH</name>
<evidence type="ECO:0000256" key="4">
    <source>
        <dbReference type="ARBA" id="ARBA00022618"/>
    </source>
</evidence>
<dbReference type="GO" id="GO:0005829">
    <property type="term" value="C:cytosol"/>
    <property type="evidence" value="ECO:0007669"/>
    <property type="project" value="TreeGrafter"/>
</dbReference>